<dbReference type="InterPro" id="IPR052027">
    <property type="entry name" value="PspC"/>
</dbReference>
<dbReference type="AlphaFoldDB" id="A0A398CRK0"/>
<keyword evidence="2" id="KW-1003">Cell membrane</keyword>
<dbReference type="OrthoDB" id="9815286at2"/>
<dbReference type="InterPro" id="IPR007168">
    <property type="entry name" value="Phageshock_PspC_N"/>
</dbReference>
<keyword evidence="5 7" id="KW-0472">Membrane</keyword>
<reference evidence="9 10" key="1">
    <citation type="submission" date="2018-09" db="EMBL/GenBank/DDBJ databases">
        <title>Discovery and Ecogenomic Context for Candidatus Cryosericales, a Global Caldiserica Order Active in Thawing Permafrost.</title>
        <authorList>
            <person name="Martinez M.A."/>
            <person name="Woodcroft B.J."/>
            <person name="Ignacio Espinoza J.C."/>
            <person name="Zayed A."/>
            <person name="Singleton C.M."/>
            <person name="Boyd J."/>
            <person name="Li Y.-F."/>
            <person name="Purvine S."/>
            <person name="Maughan H."/>
            <person name="Hodgkins S.B."/>
            <person name="Anderson D."/>
            <person name="Sederholm M."/>
            <person name="Temperton B."/>
            <person name="Saleska S.R."/>
            <person name="Tyson G.W."/>
            <person name="Rich V.I."/>
        </authorList>
    </citation>
    <scope>NUCLEOTIDE SEQUENCE [LARGE SCALE GENOMIC DNA]</scope>
    <source>
        <strain evidence="9 10">SMC7</strain>
    </source>
</reference>
<dbReference type="Proteomes" id="UP000266328">
    <property type="component" value="Unassembled WGS sequence"/>
</dbReference>
<dbReference type="PANTHER" id="PTHR33885:SF3">
    <property type="entry name" value="PHAGE SHOCK PROTEIN C"/>
    <property type="match status" value="1"/>
</dbReference>
<evidence type="ECO:0000259" key="8">
    <source>
        <dbReference type="Pfam" id="PF04024"/>
    </source>
</evidence>
<feature type="transmembrane region" description="Helical" evidence="7">
    <location>
        <begin position="74"/>
        <end position="97"/>
    </location>
</feature>
<keyword evidence="3 7" id="KW-0812">Transmembrane</keyword>
<evidence type="ECO:0000313" key="10">
    <source>
        <dbReference type="Proteomes" id="UP000266328"/>
    </source>
</evidence>
<evidence type="ECO:0000256" key="4">
    <source>
        <dbReference type="ARBA" id="ARBA00022989"/>
    </source>
</evidence>
<evidence type="ECO:0000256" key="1">
    <source>
        <dbReference type="ARBA" id="ARBA00004162"/>
    </source>
</evidence>
<proteinExistence type="predicted"/>
<evidence type="ECO:0000256" key="2">
    <source>
        <dbReference type="ARBA" id="ARBA00022475"/>
    </source>
</evidence>
<keyword evidence="10" id="KW-1185">Reference proteome</keyword>
<evidence type="ECO:0000256" key="3">
    <source>
        <dbReference type="ARBA" id="ARBA00022692"/>
    </source>
</evidence>
<sequence>MCDTCAPTQPSAASGEQGPIQDRWQHPQAEHPASSGVGYDSSRRLYRSRKNQVIGGVAAGVAEYFDIDPTIVRIAWALLGMAWGTGVLAYLIGWLVIPLNPAQ</sequence>
<gene>
    <name evidence="9" type="ORF">SMC7_04650</name>
</gene>
<name>A0A398CRK0_9BACT</name>
<feature type="compositionally biased region" description="Polar residues" evidence="6">
    <location>
        <begin position="1"/>
        <end position="14"/>
    </location>
</feature>
<dbReference type="GO" id="GO:0005886">
    <property type="term" value="C:plasma membrane"/>
    <property type="evidence" value="ECO:0007669"/>
    <property type="project" value="UniProtKB-SubCell"/>
</dbReference>
<comment type="subcellular location">
    <subcellularLocation>
        <location evidence="1">Cell membrane</location>
        <topology evidence="1">Single-pass membrane protein</topology>
    </subcellularLocation>
</comment>
<evidence type="ECO:0000313" key="9">
    <source>
        <dbReference type="EMBL" id="RIE06036.1"/>
    </source>
</evidence>
<organism evidence="9 10">
    <name type="scientific">Candidatus Cryosericum terrychapinii</name>
    <dbReference type="NCBI Taxonomy" id="2290919"/>
    <lineage>
        <taxon>Bacteria</taxon>
        <taxon>Pseudomonadati</taxon>
        <taxon>Caldisericota/Cryosericota group</taxon>
        <taxon>Candidatus Cryosericota</taxon>
        <taxon>Candidatus Cryosericia</taxon>
        <taxon>Candidatus Cryosericales</taxon>
        <taxon>Candidatus Cryosericaceae</taxon>
        <taxon>Candidatus Cryosericum</taxon>
    </lineage>
</organism>
<dbReference type="PANTHER" id="PTHR33885">
    <property type="entry name" value="PHAGE SHOCK PROTEIN C"/>
    <property type="match status" value="1"/>
</dbReference>
<feature type="region of interest" description="Disordered" evidence="6">
    <location>
        <begin position="1"/>
        <end position="41"/>
    </location>
</feature>
<comment type="caution">
    <text evidence="9">The sequence shown here is derived from an EMBL/GenBank/DDBJ whole genome shotgun (WGS) entry which is preliminary data.</text>
</comment>
<dbReference type="Pfam" id="PF04024">
    <property type="entry name" value="PspC"/>
    <property type="match status" value="1"/>
</dbReference>
<dbReference type="EMBL" id="QXIS01000028">
    <property type="protein sequence ID" value="RIE06036.1"/>
    <property type="molecule type" value="Genomic_DNA"/>
</dbReference>
<feature type="domain" description="Phage shock protein PspC N-terminal" evidence="8">
    <location>
        <begin position="43"/>
        <end position="99"/>
    </location>
</feature>
<evidence type="ECO:0000256" key="7">
    <source>
        <dbReference type="SAM" id="Phobius"/>
    </source>
</evidence>
<protein>
    <submittedName>
        <fullName evidence="9">PspC domain-containing protein</fullName>
    </submittedName>
</protein>
<evidence type="ECO:0000256" key="6">
    <source>
        <dbReference type="SAM" id="MobiDB-lite"/>
    </source>
</evidence>
<accession>A0A398CRK0</accession>
<evidence type="ECO:0000256" key="5">
    <source>
        <dbReference type="ARBA" id="ARBA00023136"/>
    </source>
</evidence>
<keyword evidence="4 7" id="KW-1133">Transmembrane helix</keyword>